<dbReference type="AlphaFoldDB" id="A0AAU9L984"/>
<evidence type="ECO:0000313" key="4">
    <source>
        <dbReference type="Proteomes" id="UP001160483"/>
    </source>
</evidence>
<protein>
    <submittedName>
        <fullName evidence="1">Uncharacterized protein</fullName>
    </submittedName>
</protein>
<dbReference type="EMBL" id="CAKLCB010000389">
    <property type="protein sequence ID" value="CAH0522423.1"/>
    <property type="molecule type" value="Genomic_DNA"/>
</dbReference>
<comment type="caution">
    <text evidence="1">The sequence shown here is derived from an EMBL/GenBank/DDBJ whole genome shotgun (WGS) entry which is preliminary data.</text>
</comment>
<proteinExistence type="predicted"/>
<evidence type="ECO:0000313" key="3">
    <source>
        <dbReference type="Proteomes" id="UP001158986"/>
    </source>
</evidence>
<evidence type="ECO:0000313" key="1">
    <source>
        <dbReference type="EMBL" id="CAH0482005.1"/>
    </source>
</evidence>
<dbReference type="Proteomes" id="UP001160483">
    <property type="component" value="Unassembled WGS sequence"/>
</dbReference>
<keyword evidence="3" id="KW-1185">Reference proteome</keyword>
<dbReference type="EMBL" id="CAKKTJ010000331">
    <property type="protein sequence ID" value="CAH0482005.1"/>
    <property type="molecule type" value="Genomic_DNA"/>
</dbReference>
<dbReference type="Proteomes" id="UP001158986">
    <property type="component" value="Unassembled WGS sequence"/>
</dbReference>
<organism evidence="1 4">
    <name type="scientific">Peronospora belbahrii</name>
    <dbReference type="NCBI Taxonomy" id="622444"/>
    <lineage>
        <taxon>Eukaryota</taxon>
        <taxon>Sar</taxon>
        <taxon>Stramenopiles</taxon>
        <taxon>Oomycota</taxon>
        <taxon>Peronosporomycetes</taxon>
        <taxon>Peronosporales</taxon>
        <taxon>Peronosporaceae</taxon>
        <taxon>Peronospora</taxon>
    </lineage>
</organism>
<evidence type="ECO:0000313" key="2">
    <source>
        <dbReference type="EMBL" id="CAH0522423.1"/>
    </source>
</evidence>
<name>A0AAU9L984_9STRA</name>
<sequence length="121" mass="13112">MVPVPHYVKSVALTNSTSHSVNVIAMFGSEEMEAQGKKKIQETYELPPGAKAKINGHEYDMGGWTAVAALSSVEVKHSDENGTLNKTFYTPSVNCIVDVLHVDISADEDTKSFKVTAVREG</sequence>
<reference evidence="1 3" key="1">
    <citation type="submission" date="2021-11" db="EMBL/GenBank/DDBJ databases">
        <authorList>
            <person name="Islam A."/>
            <person name="Islam S."/>
            <person name="Flora M.S."/>
            <person name="Rahman M."/>
            <person name="Ziaur R.M."/>
            <person name="Epstein J.H."/>
            <person name="Hassan M."/>
            <person name="Klassen M."/>
            <person name="Woodard K."/>
            <person name="Webb A."/>
            <person name="Webby R.J."/>
            <person name="El Zowalaty M.E."/>
        </authorList>
    </citation>
    <scope>NUCLEOTIDE SEQUENCE</scope>
    <source>
        <strain evidence="2">Pbs1</strain>
        <strain evidence="1">Pbs3</strain>
    </source>
</reference>
<gene>
    <name evidence="2" type="ORF">PBS001_LOCUS8854</name>
    <name evidence="1" type="ORF">PBS003_LOCUS8604</name>
</gene>
<accession>A0AAU9L984</accession>